<feature type="transmembrane region" description="Helical" evidence="1">
    <location>
        <begin position="12"/>
        <end position="36"/>
    </location>
</feature>
<sequence>MLRVEMEVASALMIIHGLVAVALLGAITHQTLAAWAPAVPRQDSFFARFRSVPPASFANAIVALYLAAALLGASLYLYFRVDVRPALERSGHWEALGLFDLKEHFISIGLGVLPAYWLLWRRPAAEDSRRMRAILTAILAFIVWWAFLVGHVMNDIMGFGQ</sequence>
<proteinExistence type="predicted"/>
<comment type="caution">
    <text evidence="2">The sequence shown here is derived from an EMBL/GenBank/DDBJ whole genome shotgun (WGS) entry which is preliminary data.</text>
</comment>
<reference evidence="2 3" key="1">
    <citation type="submission" date="2018-03" db="EMBL/GenBank/DDBJ databases">
        <title>The draft genome of Mesorhizobium soli JCM 19897.</title>
        <authorList>
            <person name="Li L."/>
            <person name="Liu L."/>
            <person name="Liang L."/>
            <person name="Wang T."/>
            <person name="Zhang X."/>
        </authorList>
    </citation>
    <scope>NUCLEOTIDE SEQUENCE [LARGE SCALE GENOMIC DNA]</scope>
    <source>
        <strain evidence="2 3">JCM 19897</strain>
    </source>
</reference>
<organism evidence="2 3">
    <name type="scientific">Pseudaminobacter soli</name>
    <name type="common">ex Li et al. 2025</name>
    <dbReference type="NCBI Taxonomy" id="1295366"/>
    <lineage>
        <taxon>Bacteria</taxon>
        <taxon>Pseudomonadati</taxon>
        <taxon>Pseudomonadota</taxon>
        <taxon>Alphaproteobacteria</taxon>
        <taxon>Hyphomicrobiales</taxon>
        <taxon>Phyllobacteriaceae</taxon>
        <taxon>Pseudaminobacter</taxon>
    </lineage>
</organism>
<keyword evidence="1" id="KW-0472">Membrane</keyword>
<dbReference type="Proteomes" id="UP000240653">
    <property type="component" value="Unassembled WGS sequence"/>
</dbReference>
<evidence type="ECO:0000256" key="1">
    <source>
        <dbReference type="SAM" id="Phobius"/>
    </source>
</evidence>
<keyword evidence="1" id="KW-0812">Transmembrane</keyword>
<name>A0A2P7RW08_9HYPH</name>
<evidence type="ECO:0000313" key="2">
    <source>
        <dbReference type="EMBL" id="PSJ54381.1"/>
    </source>
</evidence>
<accession>A0A2P7RW08</accession>
<gene>
    <name evidence="2" type="ORF">C7I85_27460</name>
</gene>
<protein>
    <submittedName>
        <fullName evidence="2">Uncharacterized protein</fullName>
    </submittedName>
</protein>
<dbReference type="AlphaFoldDB" id="A0A2P7RW08"/>
<keyword evidence="1" id="KW-1133">Transmembrane helix</keyword>
<dbReference type="EMBL" id="PXYL01000026">
    <property type="protein sequence ID" value="PSJ54381.1"/>
    <property type="molecule type" value="Genomic_DNA"/>
</dbReference>
<evidence type="ECO:0000313" key="3">
    <source>
        <dbReference type="Proteomes" id="UP000240653"/>
    </source>
</evidence>
<feature type="transmembrane region" description="Helical" evidence="1">
    <location>
        <begin position="132"/>
        <end position="153"/>
    </location>
</feature>
<feature type="transmembrane region" description="Helical" evidence="1">
    <location>
        <begin position="57"/>
        <end position="79"/>
    </location>
</feature>
<keyword evidence="3" id="KW-1185">Reference proteome</keyword>